<dbReference type="eggNOG" id="ENOG502S72F">
    <property type="taxonomic scope" value="Eukaryota"/>
</dbReference>
<feature type="transmembrane region" description="Helical" evidence="5">
    <location>
        <begin position="284"/>
        <end position="302"/>
    </location>
</feature>
<dbReference type="EMBL" id="AGNL01010811">
    <property type="protein sequence ID" value="EJK68810.1"/>
    <property type="molecule type" value="Genomic_DNA"/>
</dbReference>
<keyword evidence="2 5" id="KW-0812">Transmembrane</keyword>
<evidence type="ECO:0000256" key="3">
    <source>
        <dbReference type="ARBA" id="ARBA00022989"/>
    </source>
</evidence>
<dbReference type="AlphaFoldDB" id="K0STU1"/>
<feature type="transmembrane region" description="Helical" evidence="5">
    <location>
        <begin position="167"/>
        <end position="186"/>
    </location>
</feature>
<dbReference type="PANTHER" id="PTHR39535">
    <property type="entry name" value="SPORULATION-DELAYING PROTEIN SDPB"/>
    <property type="match status" value="1"/>
</dbReference>
<feature type="transmembrane region" description="Helical" evidence="5">
    <location>
        <begin position="308"/>
        <end position="332"/>
    </location>
</feature>
<evidence type="ECO:0000256" key="2">
    <source>
        <dbReference type="ARBA" id="ARBA00022692"/>
    </source>
</evidence>
<sequence length="546" mass="60843">MASAKSHSAPGAGAHGGLVSVLGSNLEAIAIFRMTFGALLLVELVSRYQYLLPFYSDAGTLPLHLLRPKIDTLYSAVCVHCYGGSMLYLRVLLTVQVGLAMMFIVGYKTRLASIGSWFLYLSLSLRNTWLNFILDRYFHHLLFYSMFLPLDGTWAVDSRRRSSSSKATLVTPATIALKLLVVWIYWDAGYGKFSDPLQGWTLNAKPLPALDTYVRHTVGARYMYSLLGPEGLKLMTPTVPFAEMCECPQLCVLSCTLFCTDTHNRNDSVSPAIALIASYFGQNGVLYGTIAMMCFMHVGIAVTMRNTVLLSLVACTAWAFFLPASVGADLGLTQISPTSKSPEKKHSTRRHKFSGGVICLFVLGSLWFETLSSHCNQSMKHIWSTLLHNRWNVFIGAEEYVTWEIAPGRLADGSIVDIWSKTDDVSWEMPGTGAPCTSTARAGRWRSYPYLAELKGEDGEVLWNYLCEQWDEENGVNPDNPDKKLLRFNFFMLQADVKPNMGFSATRKRLIHSHDCLSRSNFDINANSEAAQLPFKVDAKSTKDEL</sequence>
<comment type="subcellular location">
    <subcellularLocation>
        <location evidence="1">Endomembrane system</location>
        <topology evidence="1">Multi-pass membrane protein</topology>
    </subcellularLocation>
</comment>
<dbReference type="OMA" id="TWEIAPG"/>
<dbReference type="OrthoDB" id="39389at2759"/>
<evidence type="ECO:0000256" key="1">
    <source>
        <dbReference type="ARBA" id="ARBA00004127"/>
    </source>
</evidence>
<dbReference type="SMART" id="SM00752">
    <property type="entry name" value="HTTM"/>
    <property type="match status" value="1"/>
</dbReference>
<evidence type="ECO:0000256" key="4">
    <source>
        <dbReference type="ARBA" id="ARBA00023136"/>
    </source>
</evidence>
<evidence type="ECO:0000256" key="5">
    <source>
        <dbReference type="SAM" id="Phobius"/>
    </source>
</evidence>
<dbReference type="InterPro" id="IPR052964">
    <property type="entry name" value="Sporulation_signal_mat"/>
</dbReference>
<organism evidence="7 8">
    <name type="scientific">Thalassiosira oceanica</name>
    <name type="common">Marine diatom</name>
    <dbReference type="NCBI Taxonomy" id="159749"/>
    <lineage>
        <taxon>Eukaryota</taxon>
        <taxon>Sar</taxon>
        <taxon>Stramenopiles</taxon>
        <taxon>Ochrophyta</taxon>
        <taxon>Bacillariophyta</taxon>
        <taxon>Coscinodiscophyceae</taxon>
        <taxon>Thalassiosirophycidae</taxon>
        <taxon>Thalassiosirales</taxon>
        <taxon>Thalassiosiraceae</taxon>
        <taxon>Thalassiosira</taxon>
    </lineage>
</organism>
<accession>K0STU1</accession>
<dbReference type="GO" id="GO:0012505">
    <property type="term" value="C:endomembrane system"/>
    <property type="evidence" value="ECO:0007669"/>
    <property type="project" value="UniProtKB-SubCell"/>
</dbReference>
<feature type="domain" description="HTTM-like" evidence="6">
    <location>
        <begin position="21"/>
        <end position="326"/>
    </location>
</feature>
<proteinExistence type="predicted"/>
<reference evidence="7 8" key="1">
    <citation type="journal article" date="2012" name="Genome Biol.">
        <title>Genome and low-iron response of an oceanic diatom adapted to chronic iron limitation.</title>
        <authorList>
            <person name="Lommer M."/>
            <person name="Specht M."/>
            <person name="Roy A.S."/>
            <person name="Kraemer L."/>
            <person name="Andreson R."/>
            <person name="Gutowska M.A."/>
            <person name="Wolf J."/>
            <person name="Bergner S.V."/>
            <person name="Schilhabel M.B."/>
            <person name="Klostermeier U.C."/>
            <person name="Beiko R.G."/>
            <person name="Rosenstiel P."/>
            <person name="Hippler M."/>
            <person name="Laroche J."/>
        </authorList>
    </citation>
    <scope>NUCLEOTIDE SEQUENCE [LARGE SCALE GENOMIC DNA]</scope>
    <source>
        <strain evidence="7 8">CCMP1005</strain>
    </source>
</reference>
<name>K0STU1_THAOC</name>
<evidence type="ECO:0000313" key="8">
    <source>
        <dbReference type="Proteomes" id="UP000266841"/>
    </source>
</evidence>
<keyword evidence="3 5" id="KW-1133">Transmembrane helix</keyword>
<gene>
    <name evidence="7" type="ORF">THAOC_09979</name>
</gene>
<evidence type="ECO:0000313" key="7">
    <source>
        <dbReference type="EMBL" id="EJK68810.1"/>
    </source>
</evidence>
<evidence type="ECO:0000259" key="6">
    <source>
        <dbReference type="SMART" id="SM00752"/>
    </source>
</evidence>
<dbReference type="Proteomes" id="UP000266841">
    <property type="component" value="Unassembled WGS sequence"/>
</dbReference>
<protein>
    <recommendedName>
        <fullName evidence="6">HTTM-like domain-containing protein</fullName>
    </recommendedName>
</protein>
<dbReference type="InterPro" id="IPR011020">
    <property type="entry name" value="HTTM-like"/>
</dbReference>
<keyword evidence="4 5" id="KW-0472">Membrane</keyword>
<dbReference type="PANTHER" id="PTHR39535:SF2">
    <property type="entry name" value="HTTM DOMAIN-CONTAINING PROTEIN"/>
    <property type="match status" value="1"/>
</dbReference>
<comment type="caution">
    <text evidence="7">The sequence shown here is derived from an EMBL/GenBank/DDBJ whole genome shotgun (WGS) entry which is preliminary data.</text>
</comment>
<keyword evidence="8" id="KW-1185">Reference proteome</keyword>